<reference evidence="3 4" key="1">
    <citation type="submission" date="2018-05" db="EMBL/GenBank/DDBJ databases">
        <title>Genome sequencing and assembly of the regulated plant pathogen Lachnellula willkommii and related sister species for the development of diagnostic species identification markers.</title>
        <authorList>
            <person name="Giroux E."/>
            <person name="Bilodeau G."/>
        </authorList>
    </citation>
    <scope>NUCLEOTIDE SEQUENCE [LARGE SCALE GENOMIC DNA]</scope>
    <source>
        <strain evidence="3 4">CBS 160.35</strain>
    </source>
</reference>
<gene>
    <name evidence="3" type="primary">chr4</name>
    <name evidence="3" type="ORF">LOCC1_G007792</name>
</gene>
<dbReference type="SMART" id="SM00671">
    <property type="entry name" value="SEL1"/>
    <property type="match status" value="6"/>
</dbReference>
<dbReference type="AlphaFoldDB" id="A0A8H8RDF6"/>
<feature type="region of interest" description="Disordered" evidence="2">
    <location>
        <begin position="638"/>
        <end position="878"/>
    </location>
</feature>
<keyword evidence="4" id="KW-1185">Reference proteome</keyword>
<feature type="compositionally biased region" description="Low complexity" evidence="2">
    <location>
        <begin position="813"/>
        <end position="853"/>
    </location>
</feature>
<evidence type="ECO:0000256" key="2">
    <source>
        <dbReference type="SAM" id="MobiDB-lite"/>
    </source>
</evidence>
<name>A0A8H8RDF6_9HELO</name>
<evidence type="ECO:0000313" key="3">
    <source>
        <dbReference type="EMBL" id="TVY33205.1"/>
    </source>
</evidence>
<evidence type="ECO:0000313" key="4">
    <source>
        <dbReference type="Proteomes" id="UP000443090"/>
    </source>
</evidence>
<sequence>MSGKGYNQRPPALGATFIPGGADDYYAPDIVSPAPQRIMNDVESNMQEGLAHLELESRNPPAHRMSSMSSISSAQSPTYDQQLRPRDQYQDYGAQQHYPSGPSFTASYEHTNASAYQNIDGPGGYQRPTESPTPSPFPKPNNAGPNVPLSDDEKEEVLERARPLVLKTSDPEMQLAWAQDALAWVETAKTYSIKLEMEGQTPRSITPKIEHALRKDATNIVTFLAEQHHPKAEFMKGMWLEFGKFGYRVDKKEAFLGYRRAAEKGYARAEYRIGMQYENSNDSAKAVDHYKRGVAMGDSASNYRLGMMTLLGQHDMPQNYQVGVDLIRFSADTADENAPQGAYVYGMLLARELPGITVPEHFLPYDLNDAKLFIEKAAYLGFAKAQLKMAQAYELCQLGCEFEPTLSLHYNALAARQGEAEADMAISKWFLCGFEDVFEKNEELAFTYAKRAASTGMATAEFALGYFYEIGIYVPVNLSESEIWYNKASQHGNKDALGRIDSIKKNNTFSRSDHEKVALNRIKSTRGSQRGGRPPGLTKRLETMPSIADSVVDMPDPRHSYSNSGEVRPMPNNRAPQRPTSVAPYPEDDMMHPPRLANGPGQGQGQGSRPGSRPGSQGGPQADRATSAFGVRPMVNHANTGLAGLEPGQRGGRPHDPSRASTSMGNMNVPAGRGGNPAGRERIVPAGWDPQAPTGYRQSSPGLPPKLPQIDAGAPVGFEQTSNRLQKVPPLNMNRPPAYSQGYGQDSRQSVAQQPYGYSRESMAPTDHGAQRRDPNAMTASRPVRGSSMTPAPISPGLMTPVHSGGFESMQNSPQSRASQRPQQQPMSSPGHPNSRPSSAAPSTAPSTASGAAKKVGPATFEEMGIPAGKSEEGCVVM</sequence>
<dbReference type="PANTHER" id="PTHR46430:SF2">
    <property type="entry name" value="CHITIN SYNTHASE REGULATORY FACTOR 4"/>
    <property type="match status" value="1"/>
</dbReference>
<feature type="region of interest" description="Disordered" evidence="2">
    <location>
        <begin position="115"/>
        <end position="156"/>
    </location>
</feature>
<dbReference type="Proteomes" id="UP000443090">
    <property type="component" value="Unassembled WGS sequence"/>
</dbReference>
<proteinExistence type="predicted"/>
<dbReference type="InterPro" id="IPR006597">
    <property type="entry name" value="Sel1-like"/>
</dbReference>
<dbReference type="OrthoDB" id="4095816at2759"/>
<dbReference type="EMBL" id="QGMI01001450">
    <property type="protein sequence ID" value="TVY33205.1"/>
    <property type="molecule type" value="Genomic_DNA"/>
</dbReference>
<dbReference type="InterPro" id="IPR051726">
    <property type="entry name" value="Chitin_Synth_Reg"/>
</dbReference>
<accession>A0A8H8RDF6</accession>
<feature type="compositionally biased region" description="Polar residues" evidence="2">
    <location>
        <begin position="742"/>
        <end position="753"/>
    </location>
</feature>
<dbReference type="InterPro" id="IPR011990">
    <property type="entry name" value="TPR-like_helical_dom_sf"/>
</dbReference>
<dbReference type="Pfam" id="PF08238">
    <property type="entry name" value="Sel1"/>
    <property type="match status" value="5"/>
</dbReference>
<feature type="region of interest" description="Disordered" evidence="2">
    <location>
        <begin position="520"/>
        <end position="625"/>
    </location>
</feature>
<feature type="compositionally biased region" description="Low complexity" evidence="2">
    <location>
        <begin position="66"/>
        <end position="76"/>
    </location>
</feature>
<protein>
    <submittedName>
        <fullName evidence="3">Chitin synthase regulatory factor</fullName>
    </submittedName>
</protein>
<feature type="compositionally biased region" description="Low complexity" evidence="2">
    <location>
        <begin position="609"/>
        <end position="621"/>
    </location>
</feature>
<feature type="region of interest" description="Disordered" evidence="2">
    <location>
        <begin position="57"/>
        <end position="81"/>
    </location>
</feature>
<dbReference type="SUPFAM" id="SSF81901">
    <property type="entry name" value="HCP-like"/>
    <property type="match status" value="1"/>
</dbReference>
<dbReference type="Gene3D" id="1.25.40.10">
    <property type="entry name" value="Tetratricopeptide repeat domain"/>
    <property type="match status" value="2"/>
</dbReference>
<evidence type="ECO:0000256" key="1">
    <source>
        <dbReference type="ARBA" id="ARBA00022737"/>
    </source>
</evidence>
<organism evidence="3 4">
    <name type="scientific">Lachnellula occidentalis</name>
    <dbReference type="NCBI Taxonomy" id="215460"/>
    <lineage>
        <taxon>Eukaryota</taxon>
        <taxon>Fungi</taxon>
        <taxon>Dikarya</taxon>
        <taxon>Ascomycota</taxon>
        <taxon>Pezizomycotina</taxon>
        <taxon>Leotiomycetes</taxon>
        <taxon>Helotiales</taxon>
        <taxon>Lachnaceae</taxon>
        <taxon>Lachnellula</taxon>
    </lineage>
</organism>
<dbReference type="PANTHER" id="PTHR46430">
    <property type="entry name" value="PROTEIN SKT5-RELATED"/>
    <property type="match status" value="1"/>
</dbReference>
<comment type="caution">
    <text evidence="3">The sequence shown here is derived from an EMBL/GenBank/DDBJ whole genome shotgun (WGS) entry which is preliminary data.</text>
</comment>
<keyword evidence="1" id="KW-0677">Repeat</keyword>